<proteinExistence type="predicted"/>
<feature type="region of interest" description="Disordered" evidence="5">
    <location>
        <begin position="579"/>
        <end position="620"/>
    </location>
</feature>
<protein>
    <submittedName>
        <fullName evidence="7">Topoisomerase 1-associated factor 1</fullName>
    </submittedName>
</protein>
<dbReference type="EMBL" id="JAAAHY010001335">
    <property type="protein sequence ID" value="KAF9950151.1"/>
    <property type="molecule type" value="Genomic_DNA"/>
</dbReference>
<feature type="region of interest" description="Disordered" evidence="5">
    <location>
        <begin position="992"/>
        <end position="1011"/>
    </location>
</feature>
<evidence type="ECO:0000256" key="5">
    <source>
        <dbReference type="SAM" id="MobiDB-lite"/>
    </source>
</evidence>
<dbReference type="InterPro" id="IPR006906">
    <property type="entry name" value="Timeless_N"/>
</dbReference>
<evidence type="ECO:0000313" key="7">
    <source>
        <dbReference type="EMBL" id="KAF9950151.1"/>
    </source>
</evidence>
<comment type="subcellular location">
    <subcellularLocation>
        <location evidence="1">Nucleus</location>
    </subcellularLocation>
</comment>
<evidence type="ECO:0000259" key="6">
    <source>
        <dbReference type="Pfam" id="PF04821"/>
    </source>
</evidence>
<keyword evidence="3" id="KW-0539">Nucleus</keyword>
<organism evidence="7 8">
    <name type="scientific">Mortierella alpina</name>
    <name type="common">Oleaginous fungus</name>
    <name type="synonym">Mortierella renispora</name>
    <dbReference type="NCBI Taxonomy" id="64518"/>
    <lineage>
        <taxon>Eukaryota</taxon>
        <taxon>Fungi</taxon>
        <taxon>Fungi incertae sedis</taxon>
        <taxon>Mucoromycota</taxon>
        <taxon>Mortierellomycotina</taxon>
        <taxon>Mortierellomycetes</taxon>
        <taxon>Mortierellales</taxon>
        <taxon>Mortierellaceae</taxon>
        <taxon>Mortierella</taxon>
    </lineage>
</organism>
<feature type="compositionally biased region" description="Basic and acidic residues" evidence="5">
    <location>
        <begin position="992"/>
        <end position="1005"/>
    </location>
</feature>
<dbReference type="GO" id="GO:0003677">
    <property type="term" value="F:DNA binding"/>
    <property type="evidence" value="ECO:0007669"/>
    <property type="project" value="TreeGrafter"/>
</dbReference>
<evidence type="ECO:0000313" key="8">
    <source>
        <dbReference type="Proteomes" id="UP000738359"/>
    </source>
</evidence>
<dbReference type="PANTHER" id="PTHR22940:SF4">
    <property type="entry name" value="PROTEIN TIMELESS HOMOLOG"/>
    <property type="match status" value="1"/>
</dbReference>
<dbReference type="OrthoDB" id="310853at2759"/>
<dbReference type="InterPro" id="IPR044998">
    <property type="entry name" value="Timeless"/>
</dbReference>
<evidence type="ECO:0000256" key="3">
    <source>
        <dbReference type="ARBA" id="ARBA00023242"/>
    </source>
</evidence>
<dbReference type="GO" id="GO:0000076">
    <property type="term" value="P:DNA replication checkpoint signaling"/>
    <property type="evidence" value="ECO:0007669"/>
    <property type="project" value="TreeGrafter"/>
</dbReference>
<keyword evidence="4" id="KW-0131">Cell cycle</keyword>
<feature type="compositionally biased region" description="Acidic residues" evidence="5">
    <location>
        <begin position="1144"/>
        <end position="1153"/>
    </location>
</feature>
<gene>
    <name evidence="7" type="primary">TOF1</name>
    <name evidence="7" type="ORF">BGZ70_001486</name>
</gene>
<dbReference type="PANTHER" id="PTHR22940">
    <property type="entry name" value="TIMEOUT/TIMELESS-2"/>
    <property type="match status" value="1"/>
</dbReference>
<keyword evidence="8" id="KW-1185">Reference proteome</keyword>
<name>A0A9P6IW87_MORAP</name>
<dbReference type="GO" id="GO:0031298">
    <property type="term" value="C:replication fork protection complex"/>
    <property type="evidence" value="ECO:0007669"/>
    <property type="project" value="TreeGrafter"/>
</dbReference>
<evidence type="ECO:0000256" key="4">
    <source>
        <dbReference type="ARBA" id="ARBA00023306"/>
    </source>
</evidence>
<comment type="caution">
    <text evidence="7">The sequence shown here is derived from an EMBL/GenBank/DDBJ whole genome shotgun (WGS) entry which is preliminary data.</text>
</comment>
<feature type="compositionally biased region" description="Low complexity" evidence="5">
    <location>
        <begin position="601"/>
        <end position="611"/>
    </location>
</feature>
<keyword evidence="2" id="KW-0236">DNA replication inhibitor</keyword>
<feature type="compositionally biased region" description="Basic and acidic residues" evidence="5">
    <location>
        <begin position="1154"/>
        <end position="1175"/>
    </location>
</feature>
<evidence type="ECO:0000256" key="2">
    <source>
        <dbReference type="ARBA" id="ARBA00022880"/>
    </source>
</evidence>
<feature type="compositionally biased region" description="Polar residues" evidence="5">
    <location>
        <begin position="1121"/>
        <end position="1136"/>
    </location>
</feature>
<accession>A0A9P6IW87</accession>
<dbReference type="GO" id="GO:0006281">
    <property type="term" value="P:DNA repair"/>
    <property type="evidence" value="ECO:0007669"/>
    <property type="project" value="TreeGrafter"/>
</dbReference>
<reference evidence="7" key="1">
    <citation type="journal article" date="2020" name="Fungal Divers.">
        <title>Resolving the Mortierellaceae phylogeny through synthesis of multi-gene phylogenetics and phylogenomics.</title>
        <authorList>
            <person name="Vandepol N."/>
            <person name="Liber J."/>
            <person name="Desiro A."/>
            <person name="Na H."/>
            <person name="Kennedy M."/>
            <person name="Barry K."/>
            <person name="Grigoriev I.V."/>
            <person name="Miller A.N."/>
            <person name="O'Donnell K."/>
            <person name="Stajich J.E."/>
            <person name="Bonito G."/>
        </authorList>
    </citation>
    <scope>NUCLEOTIDE SEQUENCE</scope>
    <source>
        <strain evidence="7">CK1249</strain>
    </source>
</reference>
<feature type="region of interest" description="Disordered" evidence="5">
    <location>
        <begin position="1033"/>
        <end position="1175"/>
    </location>
</feature>
<evidence type="ECO:0000256" key="1">
    <source>
        <dbReference type="ARBA" id="ARBA00004123"/>
    </source>
</evidence>
<feature type="compositionally biased region" description="Basic and acidic residues" evidence="5">
    <location>
        <begin position="1064"/>
        <end position="1076"/>
    </location>
</feature>
<dbReference type="Proteomes" id="UP000738359">
    <property type="component" value="Unassembled WGS sequence"/>
</dbReference>
<dbReference type="GO" id="GO:0043111">
    <property type="term" value="P:replication fork arrest"/>
    <property type="evidence" value="ECO:0007669"/>
    <property type="project" value="TreeGrafter"/>
</dbReference>
<sequence length="1175" mass="135472">MDPATESLLVSTCLALGGFEDSSENVEDTSQVYVMGDECLECLKDIKKFIKYYDDPGDNVVLAFLGKMGILEKDLIPIMLLNTPADNSTKERLVLACIELMVPMTWIIDYKALQEMASIEEDVSIVGNLHQRLETLRGYKKAFLRRGVLGAVFAVLLKPLEVEYRMRSTRDQAVIRLGLSLFRNLVAIPDTESSVRGTMDQFISSVMQEELLERFQEENIMALFVTLASSATDAQLTEWNTLTLETFFYIFMGVEPDDLIPTVSGQIKNSALQDLLQKEEMQKKSQSTAGRKRHDRFGTTGEIRLQDGSRMVLHQKGALFASFENQLDQIKKPRAKARRQKETDEYRKNITKAGSATLRNLAMTLLESCFNPLFSSLRRDIELRREKLKEHHMGQYHYLMSFLLKFQRHNADYHTRSYNEQRKVASPSQLQSLEEDYKKKMLQCDFDLVATALETRSVYQVIGHMRQEFEVGKNQNWNSIRKAMCCFIEMLSTLYAMIKSPNEEYRDASDNVQNNLYHEDATLELFLDLAKNYTKQSTKYLHTLVQMIHILLKTLENYSNSKSYMFIIKKRAVKKRKQKAKEVEKTAEPDGENEQPVDGAEPSQNQSQQQEQQEEVQEIAHEDDDEMNDIPTHTLKEHQFVFQDFERRFASERVVNTYCAFLENFEALDETQLHYSASLFHRIAVNCRNVAVFYKLSTLQLFHQILQNNREDVKRDMAPLISYLMHQFFKKLQEYPLLIVEVFFPRSRKVCLDINVGREEAARQQNERDEKQEKRLLATELRVDSNRPEPEQIKIVVMALRYDDKDNLVDWAIEILKDAVAKRQLMTFRSESELEANPELMYSVENVEDIKIIADTDAKLKSLRLEPRFRLLLKLLHFTRGGEGDELEYTIPKTIPTDTLAEYQELIESVVSQDPEQDHELNFNSLIKRINRSAKVSKQSNGIGGASRQRSEKEMATYHSAEYIIDSEDEDEEYYKADKALRERKQVDFAQAEERQRRMDEENARAKSQRHKAVLMTKSGLLKKAVGLVEDENADESEVDLLPPSSAIQLDSSDEDDDDDLAEDLERTQPKSRSDVESDSESDAGERLSRTAPAVLYASRRGPVSEGDRSDTESEDEDDQATQPLSLTQRLAATATNKRRIILEDSEEEEDSMGSDHGDQGTDDRPVKRRLAFEE</sequence>
<feature type="domain" description="Timeless N-terminal" evidence="6">
    <location>
        <begin position="32"/>
        <end position="301"/>
    </location>
</feature>
<feature type="compositionally biased region" description="Acidic residues" evidence="5">
    <location>
        <begin position="1052"/>
        <end position="1063"/>
    </location>
</feature>
<dbReference type="AlphaFoldDB" id="A0A9P6IW87"/>
<dbReference type="Pfam" id="PF04821">
    <property type="entry name" value="TIMELESS"/>
    <property type="match status" value="1"/>
</dbReference>